<reference evidence="3 4" key="1">
    <citation type="submission" date="2015-09" db="EMBL/GenBank/DDBJ databases">
        <title>Genome sequence, genome mining and natural product profiling of a biocontrol bacterium Streptomyces malaysiensis F913.</title>
        <authorList>
            <person name="Xu Y."/>
            <person name="Wei J."/>
            <person name="Xie J."/>
            <person name="Li T."/>
            <person name="Zhou Z."/>
        </authorList>
    </citation>
    <scope>NUCLEOTIDE SEQUENCE [LARGE SCALE GENOMIC DNA]</scope>
    <source>
        <strain evidence="3 4">F913</strain>
    </source>
</reference>
<dbReference type="NCBIfam" id="NF042915">
    <property type="entry name" value="MAB_1171c_fam"/>
    <property type="match status" value="1"/>
</dbReference>
<name>A0A2J7ZAA3_STRMQ</name>
<feature type="domain" description="DUF6545" evidence="2">
    <location>
        <begin position="243"/>
        <end position="373"/>
    </location>
</feature>
<dbReference type="Proteomes" id="UP000236520">
    <property type="component" value="Unassembled WGS sequence"/>
</dbReference>
<sequence>MNNYLYPTVAAISLLAFLYKLRVLRTDKSPTQIALLGHFLFLTITFTISIPPVWVEISQAAGIVNLSGLLSQSTVILSAACQQLVLLHLSHERHIAWRKSVPRLAFLALVLTTMVTLFCMASSFGERPDDFAVTNARYYPAYMIVYLTGHTVNQVDVGILGWRYAQVAPSPWLRRGFMLIALTLPLQLVYIGSRLADVIAGLAGTTGHGWEPAAQIGVTVSTVTKTIGWTIPDWGRHISKIWAWIDCRRSYRQLAPLHAKVTSHTPDVVLDPGDVDMRTRLYRLVVEIRDAQWRLRTWMTPTVAEKARKHAEAAGLRDEELAATIEAAQLAAAMQAKDRGIQPVEYPSSPLEAGPQDLASEITFQRKVARAFDTSPTVAAVLTRTLHTRPTTQEPT</sequence>
<dbReference type="RefSeq" id="WP_102934582.1">
    <property type="nucleotide sequence ID" value="NZ_LJIW01000001.1"/>
</dbReference>
<dbReference type="AlphaFoldDB" id="A0A2J7ZAA3"/>
<gene>
    <name evidence="3" type="ORF">SMF913_13226</name>
</gene>
<keyword evidence="1" id="KW-0472">Membrane</keyword>
<protein>
    <recommendedName>
        <fullName evidence="2">DUF6545 domain-containing protein</fullName>
    </recommendedName>
</protein>
<feature type="transmembrane region" description="Helical" evidence="1">
    <location>
        <begin position="33"/>
        <end position="54"/>
    </location>
</feature>
<evidence type="ECO:0000259" key="2">
    <source>
        <dbReference type="Pfam" id="PF20182"/>
    </source>
</evidence>
<evidence type="ECO:0000313" key="4">
    <source>
        <dbReference type="Proteomes" id="UP000236520"/>
    </source>
</evidence>
<dbReference type="InterPro" id="IPR050039">
    <property type="entry name" value="MAB_1171c-like"/>
</dbReference>
<feature type="transmembrane region" description="Helical" evidence="1">
    <location>
        <begin position="101"/>
        <end position="124"/>
    </location>
</feature>
<evidence type="ECO:0000256" key="1">
    <source>
        <dbReference type="SAM" id="Phobius"/>
    </source>
</evidence>
<proteinExistence type="predicted"/>
<keyword evidence="4" id="KW-1185">Reference proteome</keyword>
<keyword evidence="1" id="KW-0812">Transmembrane</keyword>
<keyword evidence="1" id="KW-1133">Transmembrane helix</keyword>
<evidence type="ECO:0000313" key="3">
    <source>
        <dbReference type="EMBL" id="PNG97201.1"/>
    </source>
</evidence>
<dbReference type="Pfam" id="PF20182">
    <property type="entry name" value="DUF6545"/>
    <property type="match status" value="1"/>
</dbReference>
<feature type="transmembrane region" description="Helical" evidence="1">
    <location>
        <begin position="66"/>
        <end position="89"/>
    </location>
</feature>
<feature type="transmembrane region" description="Helical" evidence="1">
    <location>
        <begin position="6"/>
        <end position="21"/>
    </location>
</feature>
<accession>A0A2J7ZAA3</accession>
<dbReference type="EMBL" id="LJIW01000001">
    <property type="protein sequence ID" value="PNG97201.1"/>
    <property type="molecule type" value="Genomic_DNA"/>
</dbReference>
<comment type="caution">
    <text evidence="3">The sequence shown here is derived from an EMBL/GenBank/DDBJ whole genome shotgun (WGS) entry which is preliminary data.</text>
</comment>
<dbReference type="InterPro" id="IPR046675">
    <property type="entry name" value="DUF6545"/>
</dbReference>
<organism evidence="3 4">
    <name type="scientific">Streptomyces malaysiensis</name>
    <dbReference type="NCBI Taxonomy" id="92644"/>
    <lineage>
        <taxon>Bacteria</taxon>
        <taxon>Bacillati</taxon>
        <taxon>Actinomycetota</taxon>
        <taxon>Actinomycetes</taxon>
        <taxon>Kitasatosporales</taxon>
        <taxon>Streptomycetaceae</taxon>
        <taxon>Streptomyces</taxon>
        <taxon>Streptomyces violaceusniger group</taxon>
    </lineage>
</organism>